<dbReference type="InterPro" id="IPR043502">
    <property type="entry name" value="DNA/RNA_pol_sf"/>
</dbReference>
<dbReference type="FunFam" id="3.30.70.270:FF:000164">
    <property type="match status" value="2"/>
</dbReference>
<dbReference type="Gene3D" id="1.10.340.70">
    <property type="match status" value="2"/>
</dbReference>
<dbReference type="GO" id="GO:0015074">
    <property type="term" value="P:DNA integration"/>
    <property type="evidence" value="ECO:0007669"/>
    <property type="project" value="InterPro"/>
</dbReference>
<dbReference type="Proteomes" id="UP000036403">
    <property type="component" value="Unassembled WGS sequence"/>
</dbReference>
<keyword evidence="4" id="KW-0548">Nucleotidyltransferase</keyword>
<evidence type="ECO:0000256" key="8">
    <source>
        <dbReference type="ARBA" id="ARBA00022918"/>
    </source>
</evidence>
<dbReference type="Gene3D" id="3.30.70.270">
    <property type="match status" value="4"/>
</dbReference>
<dbReference type="InterPro" id="IPR043128">
    <property type="entry name" value="Rev_trsase/Diguanyl_cyclase"/>
</dbReference>
<dbReference type="EMBL" id="LBMM01006500">
    <property type="protein sequence ID" value="KMQ90563.1"/>
    <property type="molecule type" value="Genomic_DNA"/>
</dbReference>
<dbReference type="GO" id="GO:0003676">
    <property type="term" value="F:nucleic acid binding"/>
    <property type="evidence" value="ECO:0007669"/>
    <property type="project" value="InterPro"/>
</dbReference>
<dbReference type="OrthoDB" id="10048650at2759"/>
<keyword evidence="6" id="KW-0255">Endonuclease</keyword>
<dbReference type="Pfam" id="PF00078">
    <property type="entry name" value="RVT_1"/>
    <property type="match status" value="2"/>
</dbReference>
<dbReference type="Pfam" id="PF17919">
    <property type="entry name" value="RT_RNaseH_2"/>
    <property type="match status" value="2"/>
</dbReference>
<evidence type="ECO:0000256" key="3">
    <source>
        <dbReference type="ARBA" id="ARBA00022679"/>
    </source>
</evidence>
<organism evidence="13 14">
    <name type="scientific">Lasius niger</name>
    <name type="common">Black garden ant</name>
    <dbReference type="NCBI Taxonomy" id="67767"/>
    <lineage>
        <taxon>Eukaryota</taxon>
        <taxon>Metazoa</taxon>
        <taxon>Ecdysozoa</taxon>
        <taxon>Arthropoda</taxon>
        <taxon>Hexapoda</taxon>
        <taxon>Insecta</taxon>
        <taxon>Pterygota</taxon>
        <taxon>Neoptera</taxon>
        <taxon>Endopterygota</taxon>
        <taxon>Hymenoptera</taxon>
        <taxon>Apocrita</taxon>
        <taxon>Aculeata</taxon>
        <taxon>Formicoidea</taxon>
        <taxon>Formicidae</taxon>
        <taxon>Formicinae</taxon>
        <taxon>Lasius</taxon>
        <taxon>Lasius</taxon>
    </lineage>
</organism>
<evidence type="ECO:0000259" key="11">
    <source>
        <dbReference type="PROSITE" id="PS50878"/>
    </source>
</evidence>
<dbReference type="PROSITE" id="PS50994">
    <property type="entry name" value="INTEGRASE"/>
    <property type="match status" value="2"/>
</dbReference>
<evidence type="ECO:0000256" key="6">
    <source>
        <dbReference type="ARBA" id="ARBA00022759"/>
    </source>
</evidence>
<feature type="compositionally biased region" description="Basic and acidic residues" evidence="10">
    <location>
        <begin position="1038"/>
        <end position="1048"/>
    </location>
</feature>
<dbReference type="GO" id="GO:0008233">
    <property type="term" value="F:peptidase activity"/>
    <property type="evidence" value="ECO:0007669"/>
    <property type="project" value="UniProtKB-KW"/>
</dbReference>
<dbReference type="FunFam" id="3.10.20.370:FF:000001">
    <property type="entry name" value="Retrovirus-related Pol polyprotein from transposon 17.6-like protein"/>
    <property type="match status" value="2"/>
</dbReference>
<dbReference type="SUPFAM" id="SSF53098">
    <property type="entry name" value="Ribonuclease H-like"/>
    <property type="match status" value="2"/>
</dbReference>
<dbReference type="PANTHER" id="PTHR37984">
    <property type="entry name" value="PROTEIN CBG26694"/>
    <property type="match status" value="1"/>
</dbReference>
<dbReference type="GO" id="GO:0006508">
    <property type="term" value="P:proteolysis"/>
    <property type="evidence" value="ECO:0007669"/>
    <property type="project" value="UniProtKB-KW"/>
</dbReference>
<evidence type="ECO:0000256" key="9">
    <source>
        <dbReference type="ARBA" id="ARBA00023268"/>
    </source>
</evidence>
<dbReference type="InterPro" id="IPR012337">
    <property type="entry name" value="RNaseH-like_sf"/>
</dbReference>
<feature type="domain" description="Reverse transcriptase" evidence="11">
    <location>
        <begin position="984"/>
        <end position="1184"/>
    </location>
</feature>
<dbReference type="PROSITE" id="PS50878">
    <property type="entry name" value="RT_POL"/>
    <property type="match status" value="2"/>
</dbReference>
<dbReference type="GO" id="GO:0003964">
    <property type="term" value="F:RNA-directed DNA polymerase activity"/>
    <property type="evidence" value="ECO:0007669"/>
    <property type="project" value="UniProtKB-KW"/>
</dbReference>
<dbReference type="InterPro" id="IPR041577">
    <property type="entry name" value="RT_RNaseH_2"/>
</dbReference>
<evidence type="ECO:0000259" key="12">
    <source>
        <dbReference type="PROSITE" id="PS50994"/>
    </source>
</evidence>
<dbReference type="PaxDb" id="67767-A0A0J7KJI4"/>
<comment type="caution">
    <text evidence="13">The sequence shown here is derived from an EMBL/GenBank/DDBJ whole genome shotgun (WGS) entry which is preliminary data.</text>
</comment>
<keyword evidence="5" id="KW-0540">Nuclease</keyword>
<evidence type="ECO:0000256" key="1">
    <source>
        <dbReference type="ARBA" id="ARBA00012493"/>
    </source>
</evidence>
<reference evidence="13 14" key="1">
    <citation type="submission" date="2015-04" db="EMBL/GenBank/DDBJ databases">
        <title>Lasius niger genome sequencing.</title>
        <authorList>
            <person name="Konorov E.A."/>
            <person name="Nikitin M.A."/>
            <person name="Kirill M.V."/>
            <person name="Chang P."/>
        </authorList>
    </citation>
    <scope>NUCLEOTIDE SEQUENCE [LARGE SCALE GENOMIC DNA]</scope>
    <source>
        <tissue evidence="13">Whole</tissue>
    </source>
</reference>
<keyword evidence="7" id="KW-0378">Hydrolase</keyword>
<keyword evidence="8" id="KW-0695">RNA-directed DNA polymerase</keyword>
<gene>
    <name evidence="13" type="ORF">RF55_9661</name>
</gene>
<dbReference type="FunFam" id="3.30.420.10:FF:000032">
    <property type="entry name" value="Retrovirus-related Pol polyprotein from transposon 297-like Protein"/>
    <property type="match status" value="2"/>
</dbReference>
<dbReference type="SUPFAM" id="SSF56672">
    <property type="entry name" value="DNA/RNA polymerases"/>
    <property type="match status" value="2"/>
</dbReference>
<dbReference type="EC" id="2.7.7.49" evidence="1"/>
<dbReference type="InterPro" id="IPR041588">
    <property type="entry name" value="Integrase_H2C2"/>
</dbReference>
<dbReference type="InterPro" id="IPR001584">
    <property type="entry name" value="Integrase_cat-core"/>
</dbReference>
<dbReference type="Pfam" id="PF23055">
    <property type="entry name" value="DUF7041"/>
    <property type="match status" value="1"/>
</dbReference>
<dbReference type="GO" id="GO:0042575">
    <property type="term" value="C:DNA polymerase complex"/>
    <property type="evidence" value="ECO:0007669"/>
    <property type="project" value="UniProtKB-ARBA"/>
</dbReference>
<evidence type="ECO:0000256" key="5">
    <source>
        <dbReference type="ARBA" id="ARBA00022722"/>
    </source>
</evidence>
<dbReference type="InterPro" id="IPR055469">
    <property type="entry name" value="DUF7041"/>
</dbReference>
<name>A0A0J7KJI4_LASNI</name>
<feature type="domain" description="Integrase catalytic" evidence="12">
    <location>
        <begin position="757"/>
        <end position="926"/>
    </location>
</feature>
<feature type="domain" description="Integrase catalytic" evidence="12">
    <location>
        <begin position="1526"/>
        <end position="1695"/>
    </location>
</feature>
<dbReference type="InterPro" id="IPR050951">
    <property type="entry name" value="Retrovirus_Pol_polyprotein"/>
</dbReference>
<feature type="compositionally biased region" description="Basic and acidic residues" evidence="10">
    <location>
        <begin position="1807"/>
        <end position="1834"/>
    </location>
</feature>
<dbReference type="STRING" id="67767.A0A0J7KJI4"/>
<dbReference type="Pfam" id="PF00665">
    <property type="entry name" value="rve"/>
    <property type="match status" value="2"/>
</dbReference>
<keyword evidence="9" id="KW-0511">Multifunctional enzyme</keyword>
<dbReference type="GO" id="GO:0004519">
    <property type="term" value="F:endonuclease activity"/>
    <property type="evidence" value="ECO:0007669"/>
    <property type="project" value="UniProtKB-KW"/>
</dbReference>
<dbReference type="PANTHER" id="PTHR37984:SF5">
    <property type="entry name" value="PROTEIN NYNRIN-LIKE"/>
    <property type="match status" value="1"/>
</dbReference>
<evidence type="ECO:0000256" key="4">
    <source>
        <dbReference type="ARBA" id="ARBA00022695"/>
    </source>
</evidence>
<proteinExistence type="predicted"/>
<keyword evidence="2" id="KW-0645">Protease</keyword>
<evidence type="ECO:0000256" key="7">
    <source>
        <dbReference type="ARBA" id="ARBA00022801"/>
    </source>
</evidence>
<accession>A0A0J7KJI4</accession>
<dbReference type="Gene3D" id="3.30.420.10">
    <property type="entry name" value="Ribonuclease H-like superfamily/Ribonuclease H"/>
    <property type="match status" value="2"/>
</dbReference>
<feature type="region of interest" description="Disordered" evidence="10">
    <location>
        <begin position="1025"/>
        <end position="1048"/>
    </location>
</feature>
<dbReference type="FunFam" id="3.30.70.270:FF:000020">
    <property type="entry name" value="Transposon Tf2-6 polyprotein-like Protein"/>
    <property type="match status" value="2"/>
</dbReference>
<dbReference type="FunFam" id="3.10.10.10:FF:000007">
    <property type="entry name" value="Retrovirus-related Pol polyprotein from transposon 17.6-like Protein"/>
    <property type="match status" value="2"/>
</dbReference>
<dbReference type="Pfam" id="PF17921">
    <property type="entry name" value="Integrase_H2C2"/>
    <property type="match status" value="2"/>
</dbReference>
<evidence type="ECO:0000313" key="13">
    <source>
        <dbReference type="EMBL" id="KMQ90563.1"/>
    </source>
</evidence>
<dbReference type="InterPro" id="IPR000477">
    <property type="entry name" value="RT_dom"/>
</dbReference>
<sequence length="1850" mass="210791">MPVQGHEEAGAPHVEQEARGLEQQRFPALQPHPIAMQPARMEQPPGYFLPAPEVSRVGMRMPEFTPADPELWFSIVDRSFQAAGITVDGTKFGYALTAIGPNYTTEVRDIIMNPPAERAYETLKAELVKRLSLSQEHKTRRLLEHEEIGDRKPSQFLRHLRGLAGNVVGDPVLRTIWLSRLPAYIQPHLVTRTADTIEQLADIADAIVEATRAPVFQVAEAAKFTTPQNRSTGDPASLEAKMEVRLAQMRLAMQQEMAEQLTAIRRSIEAIGEGRFRADDRYPVRHIQDFAQALSGKKVFTTLDLVRAYHQIPVAEEDIPKTAITTPFGMYEFPYMSFGLRNAAQTFQRFMDEVLRDFEFCYAYIDDILVASSSEEEHRDHLRALFERLREYGVIVNPAKCVFGQQKVEFLGYEVSDKGTRPLPARVEAILACQRPKTAKDLRRYLGMVNFYRRFLPKAAEILAPLNDLLHGNVKGKTPVSWTPRTQQAFETSRESLAQAALLRHPRINAELALFTDASEQSIGATLQQRSSDGWEPLAFFSKKLSPAESKYSAFDRELLAIYLAVKHFRHMLEARAFAIYTDHKPIIFAFRQKPEKSTPRQFRHLDYIGQFTTDIRHVTGEENVVADALSRIEELHSPMDYAALAESQRNDEELEEYLQRETGLRLNRVEIPGTGIAVYCDTATPTPRPFLTRPFRRAAFDLVHNLAHPGIKTTGKLVAQRYVWPSMSIDCRSWARSCVPCQRSKVTRHVSAPLGKFAAPSSRFEHVHLDIIVMPISEGKRYCLTCVDRFTRWPEAFPLRDQEAETVARAFYGGWICRFGAPLRITTDQGRQFESNLFRRLSELTGAQHLRTTAYHPQANGMVERFHRQLKAAIKCQQNSRWTEVLPTVLLGIRTAWKDDVQATTAELVYGQTLRIPGQFLSRRPTSDEDGAADFVKTLREQFEGLRPVDGTRHGERRPFVYKDLATAEQVFVRHDGPRTMLQAPYEGPYAVVSRSDKVFVVRMHGKDKTISIDRIKPAYLLSENNIGGSGPAESTTRNRDAETDRRDRYPVRHIQDFAQALSGKKVFTTLDLVRAYHQIPVAEEDIPKTAITTPFGMYEFPYMSFGLRNAAQTFQRFMDEVLRDFEFCYAYIDDILVASSSEEEHRDHLRALFERLREYGVIVNPAKCVFGQQKVEFLGYEVSDKGTRPLPARVEAILACQRPKTAKDLRRYLGMVNFYRRFLPKAAEILAPLNDLLHGNVKGKTPVSWTPRTQQAFETSRESLAQAALLRHPRINAELALFTDASEQSIGATLQQRSSDGWEPLAFFSKKLSPAESKYSAFDRELLAIYLAVKHFRHMLEARAFAIYTDHKPIIFAFRQKPEKSTPRQFRHLDYIGQFTTDIRHVTGEENVVADALSRIEELHSPMDYAALAESQRNDEELEEYLQRETGLRLNRVEIPGTGIAVYCDTATPTPRPFLTRPFRRAAFDLVHNLAHPGIKTTGKLVAQRYVWPSMSIDCRSWARSCVPCQRSKVTRHVSAPLGKFAAPSSRFEHVHLDIIVMPISEGKRYCLTCVDRFTRWPEAFPLRDQEAETVARAFYGGWICRFGAPLRITTDQGRQFESNLFRRLSELTGAQHLRTTAYHPQANGMVERFHRQLKAAIKCQQNSRWTEVLPTVLLGIRTAWKDDVQATTAELVYGQTLRIPGQFLSRRPTSDEDGAADFVKTLREQFEGLRPVDGTRHGERRPFVYKDLATAEQVFVRHDGPRTMLQAPYEGPYAVVSRSDKVFVVRMHGKDKTISIDRIKPAYLLSENNIGGSGPAESTTRNRDAETDRRGAREDARLPLRQDERTTRAGRKVRFPDRFQAGL</sequence>
<feature type="domain" description="Reverse transcriptase" evidence="11">
    <location>
        <begin position="205"/>
        <end position="415"/>
    </location>
</feature>
<dbReference type="CDD" id="cd01647">
    <property type="entry name" value="RT_LTR"/>
    <property type="match status" value="2"/>
</dbReference>
<evidence type="ECO:0000256" key="2">
    <source>
        <dbReference type="ARBA" id="ARBA00022670"/>
    </source>
</evidence>
<protein>
    <recommendedName>
        <fullName evidence="1">RNA-directed DNA polymerase</fullName>
        <ecNumber evidence="1">2.7.7.49</ecNumber>
    </recommendedName>
</protein>
<keyword evidence="3" id="KW-0808">Transferase</keyword>
<evidence type="ECO:0000313" key="14">
    <source>
        <dbReference type="Proteomes" id="UP000036403"/>
    </source>
</evidence>
<feature type="region of interest" description="Disordered" evidence="10">
    <location>
        <begin position="1793"/>
        <end position="1837"/>
    </location>
</feature>
<evidence type="ECO:0000256" key="10">
    <source>
        <dbReference type="SAM" id="MobiDB-lite"/>
    </source>
</evidence>
<dbReference type="InterPro" id="IPR036397">
    <property type="entry name" value="RNaseH_sf"/>
</dbReference>
<keyword evidence="14" id="KW-1185">Reference proteome</keyword>
<dbReference type="CDD" id="cd09274">
    <property type="entry name" value="RNase_HI_RT_Ty3"/>
    <property type="match status" value="2"/>
</dbReference>